<keyword evidence="1" id="KW-0378">Hydrolase</keyword>
<dbReference type="Proteomes" id="UP000248257">
    <property type="component" value="Unassembled WGS sequence"/>
</dbReference>
<dbReference type="EMBL" id="NKUC01000001">
    <property type="protein sequence ID" value="PYD58867.1"/>
    <property type="molecule type" value="Genomic_DNA"/>
</dbReference>
<dbReference type="InterPro" id="IPR036452">
    <property type="entry name" value="Ribo_hydro-like"/>
</dbReference>
<dbReference type="PANTHER" id="PTHR12304">
    <property type="entry name" value="INOSINE-URIDINE PREFERRING NUCLEOSIDE HYDROLASE"/>
    <property type="match status" value="1"/>
</dbReference>
<reference evidence="1 2" key="1">
    <citation type="submission" date="2017-07" db="EMBL/GenBank/DDBJ databases">
        <title>A draft genome sequence of Komagataeibacter xylinus LMG 1515.</title>
        <authorList>
            <person name="Skraban J."/>
            <person name="Cleenwerck I."/>
            <person name="Vandamme P."/>
            <person name="Trcek J."/>
        </authorList>
    </citation>
    <scope>NUCLEOTIDE SEQUENCE [LARGE SCALE GENOMIC DNA]</scope>
    <source>
        <strain evidence="1 2">LMG 1515</strain>
    </source>
</reference>
<dbReference type="SUPFAM" id="SSF53590">
    <property type="entry name" value="Nucleoside hydrolase"/>
    <property type="match status" value="1"/>
</dbReference>
<gene>
    <name evidence="1" type="ORF">CFR75_01120</name>
</gene>
<dbReference type="GO" id="GO:0006152">
    <property type="term" value="P:purine nucleoside catabolic process"/>
    <property type="evidence" value="ECO:0007669"/>
    <property type="project" value="TreeGrafter"/>
</dbReference>
<dbReference type="InterPro" id="IPR023186">
    <property type="entry name" value="IUNH"/>
</dbReference>
<evidence type="ECO:0000313" key="2">
    <source>
        <dbReference type="Proteomes" id="UP000248257"/>
    </source>
</evidence>
<sequence>MTRPIILDLTPGAQAAATLLAALQLPAHVRLAGVLFSGAGTEVGVAMAHARDMLDQHGLADVGVYAGAPGPMVPPHGAGRSLPGGNDGLGAMHLVQAIRACPPDSVSVCCSGPLSTLALALVQAPDVAGHLHGVVMAGGAFHVPGNVTTVAERNIAADPEAASVVLGMDVPVTLVPLDCTARFVADAVWMEQLAAMGHDPASVAGRVHAGLVAARMGRGGGNGVDLALAAATPLLALVAPALFSGHLAHVAVECRGAFTRGMTVIQLPQLPQLAGGQPNALVLERMSVDAARGVLRDLLLAAVK</sequence>
<protein>
    <submittedName>
        <fullName evidence="1">Nucleoside hydrolase</fullName>
    </submittedName>
</protein>
<evidence type="ECO:0000313" key="1">
    <source>
        <dbReference type="EMBL" id="PYD58867.1"/>
    </source>
</evidence>
<comment type="caution">
    <text evidence="1">The sequence shown here is derived from an EMBL/GenBank/DDBJ whole genome shotgun (WGS) entry which is preliminary data.</text>
</comment>
<name>A0A318PR45_KOMXY</name>
<dbReference type="PANTHER" id="PTHR12304:SF4">
    <property type="entry name" value="URIDINE NUCLEOSIDASE"/>
    <property type="match status" value="1"/>
</dbReference>
<dbReference type="Gene3D" id="3.90.245.10">
    <property type="entry name" value="Ribonucleoside hydrolase-like"/>
    <property type="match status" value="1"/>
</dbReference>
<dbReference type="InterPro" id="IPR001910">
    <property type="entry name" value="Inosine/uridine_hydrolase_dom"/>
</dbReference>
<dbReference type="GO" id="GO:0008477">
    <property type="term" value="F:purine nucleosidase activity"/>
    <property type="evidence" value="ECO:0007669"/>
    <property type="project" value="TreeGrafter"/>
</dbReference>
<keyword evidence="2" id="KW-1185">Reference proteome</keyword>
<accession>A0A318PR45</accession>
<dbReference type="AlphaFoldDB" id="A0A318PR45"/>
<dbReference type="Pfam" id="PF01156">
    <property type="entry name" value="IU_nuc_hydro"/>
    <property type="match status" value="1"/>
</dbReference>
<dbReference type="OrthoDB" id="9797882at2"/>
<dbReference type="GO" id="GO:0005829">
    <property type="term" value="C:cytosol"/>
    <property type="evidence" value="ECO:0007669"/>
    <property type="project" value="TreeGrafter"/>
</dbReference>
<organism evidence="1 2">
    <name type="scientific">Komagataeibacter xylinus</name>
    <name type="common">Gluconacetobacter xylinus</name>
    <dbReference type="NCBI Taxonomy" id="28448"/>
    <lineage>
        <taxon>Bacteria</taxon>
        <taxon>Pseudomonadati</taxon>
        <taxon>Pseudomonadota</taxon>
        <taxon>Alphaproteobacteria</taxon>
        <taxon>Acetobacterales</taxon>
        <taxon>Acetobacteraceae</taxon>
        <taxon>Komagataeibacter</taxon>
    </lineage>
</organism>
<dbReference type="STRING" id="1220579.GCA_001571345_00796"/>
<proteinExistence type="predicted"/>
<dbReference type="RefSeq" id="WP_061272102.1">
    <property type="nucleotide sequence ID" value="NZ_CBCRXN010000071.1"/>
</dbReference>